<dbReference type="PANTHER" id="PTHR46247:SF3">
    <property type="entry name" value="CRS2-ASSOCIATED FACTOR 2, CHLOROPLASTIC"/>
    <property type="match status" value="1"/>
</dbReference>
<dbReference type="Gramene" id="mRNA:HanXRQr2_Chr05g0202601">
    <property type="protein sequence ID" value="mRNA:HanXRQr2_Chr05g0202601"/>
    <property type="gene ID" value="HanXRQr2_Chr05g0202601"/>
</dbReference>
<name>A0A9K3IYB1_HELAN</name>
<dbReference type="Proteomes" id="UP000215914">
    <property type="component" value="Unassembled WGS sequence"/>
</dbReference>
<comment type="caution">
    <text evidence="1">The sequence shown here is derived from an EMBL/GenBank/DDBJ whole genome shotgun (WGS) entry which is preliminary data.</text>
</comment>
<proteinExistence type="predicted"/>
<protein>
    <submittedName>
        <fullName evidence="1">YhbY-like superfamily protein</fullName>
    </submittedName>
</protein>
<dbReference type="AlphaFoldDB" id="A0A9K3IYB1"/>
<dbReference type="GO" id="GO:0000373">
    <property type="term" value="P:Group II intron splicing"/>
    <property type="evidence" value="ECO:0007669"/>
    <property type="project" value="InterPro"/>
</dbReference>
<reference evidence="1" key="1">
    <citation type="journal article" date="2017" name="Nature">
        <title>The sunflower genome provides insights into oil metabolism, flowering and Asterid evolution.</title>
        <authorList>
            <person name="Badouin H."/>
            <person name="Gouzy J."/>
            <person name="Grassa C.J."/>
            <person name="Murat F."/>
            <person name="Staton S.E."/>
            <person name="Cottret L."/>
            <person name="Lelandais-Briere C."/>
            <person name="Owens G.L."/>
            <person name="Carrere S."/>
            <person name="Mayjonade B."/>
            <person name="Legrand L."/>
            <person name="Gill N."/>
            <person name="Kane N.C."/>
            <person name="Bowers J.E."/>
            <person name="Hubner S."/>
            <person name="Bellec A."/>
            <person name="Berard A."/>
            <person name="Berges H."/>
            <person name="Blanchet N."/>
            <person name="Boniface M.C."/>
            <person name="Brunel D."/>
            <person name="Catrice O."/>
            <person name="Chaidir N."/>
            <person name="Claudel C."/>
            <person name="Donnadieu C."/>
            <person name="Faraut T."/>
            <person name="Fievet G."/>
            <person name="Helmstetter N."/>
            <person name="King M."/>
            <person name="Knapp S.J."/>
            <person name="Lai Z."/>
            <person name="Le Paslier M.C."/>
            <person name="Lippi Y."/>
            <person name="Lorenzon L."/>
            <person name="Mandel J.R."/>
            <person name="Marage G."/>
            <person name="Marchand G."/>
            <person name="Marquand E."/>
            <person name="Bret-Mestries E."/>
            <person name="Morien E."/>
            <person name="Nambeesan S."/>
            <person name="Nguyen T."/>
            <person name="Pegot-Espagnet P."/>
            <person name="Pouilly N."/>
            <person name="Raftis F."/>
            <person name="Sallet E."/>
            <person name="Schiex T."/>
            <person name="Thomas J."/>
            <person name="Vandecasteele C."/>
            <person name="Vares D."/>
            <person name="Vear F."/>
            <person name="Vautrin S."/>
            <person name="Crespi M."/>
            <person name="Mangin B."/>
            <person name="Burke J.M."/>
            <person name="Salse J."/>
            <person name="Munos S."/>
            <person name="Vincourt P."/>
            <person name="Rieseberg L.H."/>
            <person name="Langlade N.B."/>
        </authorList>
    </citation>
    <scope>NUCLEOTIDE SEQUENCE</scope>
    <source>
        <tissue evidence="1">Leaves</tissue>
    </source>
</reference>
<evidence type="ECO:0000313" key="2">
    <source>
        <dbReference type="Proteomes" id="UP000215914"/>
    </source>
</evidence>
<accession>A0A9K3IYB1</accession>
<dbReference type="SUPFAM" id="SSF75471">
    <property type="entry name" value="YhbY-like"/>
    <property type="match status" value="1"/>
</dbReference>
<organism evidence="1 2">
    <name type="scientific">Helianthus annuus</name>
    <name type="common">Common sunflower</name>
    <dbReference type="NCBI Taxonomy" id="4232"/>
    <lineage>
        <taxon>Eukaryota</taxon>
        <taxon>Viridiplantae</taxon>
        <taxon>Streptophyta</taxon>
        <taxon>Embryophyta</taxon>
        <taxon>Tracheophyta</taxon>
        <taxon>Spermatophyta</taxon>
        <taxon>Magnoliopsida</taxon>
        <taxon>eudicotyledons</taxon>
        <taxon>Gunneridae</taxon>
        <taxon>Pentapetalae</taxon>
        <taxon>asterids</taxon>
        <taxon>campanulids</taxon>
        <taxon>Asterales</taxon>
        <taxon>Asteraceae</taxon>
        <taxon>Asteroideae</taxon>
        <taxon>Heliantheae alliance</taxon>
        <taxon>Heliantheae</taxon>
        <taxon>Helianthus</taxon>
    </lineage>
</organism>
<dbReference type="EMBL" id="MNCJ02000320">
    <property type="protein sequence ID" value="KAF5804901.1"/>
    <property type="molecule type" value="Genomic_DNA"/>
</dbReference>
<dbReference type="InterPro" id="IPR044599">
    <property type="entry name" value="CAF1P_plant"/>
</dbReference>
<dbReference type="InterPro" id="IPR035920">
    <property type="entry name" value="YhbY-like_sf"/>
</dbReference>
<keyword evidence="2" id="KW-1185">Reference proteome</keyword>
<dbReference type="PANTHER" id="PTHR46247">
    <property type="entry name" value="CRS2-ASSOCIATED FACTOR 1, CHLOROPLASTIC"/>
    <property type="match status" value="1"/>
</dbReference>
<evidence type="ECO:0000313" key="1">
    <source>
        <dbReference type="EMBL" id="KAF5804901.1"/>
    </source>
</evidence>
<reference evidence="1" key="2">
    <citation type="submission" date="2020-06" db="EMBL/GenBank/DDBJ databases">
        <title>Helianthus annuus Genome sequencing and assembly Release 2.</title>
        <authorList>
            <person name="Gouzy J."/>
            <person name="Langlade N."/>
            <person name="Munos S."/>
        </authorList>
    </citation>
    <scope>NUCLEOTIDE SEQUENCE</scope>
    <source>
        <tissue evidence="1">Leaves</tissue>
    </source>
</reference>
<sequence>MLEQILSHWRRDPVCKVRCLGVPTVDMRNLYRVLQVAHIV</sequence>
<gene>
    <name evidence="1" type="ORF">HanXRQr2_Chr05g0202601</name>
</gene>